<evidence type="ECO:0000313" key="3">
    <source>
        <dbReference type="Proteomes" id="UP000448943"/>
    </source>
</evidence>
<keyword evidence="1" id="KW-0812">Transmembrane</keyword>
<accession>A0A6N9PXR3</accession>
<dbReference type="OrthoDB" id="1798631at2"/>
<comment type="caution">
    <text evidence="2">The sequence shown here is derived from an EMBL/GenBank/DDBJ whole genome shotgun (WGS) entry which is preliminary data.</text>
</comment>
<dbReference type="AlphaFoldDB" id="A0A6N9PXR3"/>
<dbReference type="RefSeq" id="WP_160643715.1">
    <property type="nucleotide sequence ID" value="NZ_SIJB01000004.1"/>
</dbReference>
<dbReference type="EMBL" id="SIJB01000004">
    <property type="protein sequence ID" value="NBI27612.1"/>
    <property type="molecule type" value="Genomic_DNA"/>
</dbReference>
<keyword evidence="1" id="KW-0472">Membrane</keyword>
<feature type="transmembrane region" description="Helical" evidence="1">
    <location>
        <begin position="20"/>
        <end position="47"/>
    </location>
</feature>
<proteinExistence type="predicted"/>
<name>A0A6N9PXR3_9BACL</name>
<organism evidence="2 3">
    <name type="scientific">Chengkuizengella marina</name>
    <dbReference type="NCBI Taxonomy" id="2507566"/>
    <lineage>
        <taxon>Bacteria</taxon>
        <taxon>Bacillati</taxon>
        <taxon>Bacillota</taxon>
        <taxon>Bacilli</taxon>
        <taxon>Bacillales</taxon>
        <taxon>Paenibacillaceae</taxon>
        <taxon>Chengkuizengella</taxon>
    </lineage>
</organism>
<dbReference type="InterPro" id="IPR018730">
    <property type="entry name" value="DUF2273"/>
</dbReference>
<keyword evidence="3" id="KW-1185">Reference proteome</keyword>
<reference evidence="2 3" key="1">
    <citation type="submission" date="2019-01" db="EMBL/GenBank/DDBJ databases">
        <title>Chengkuizengella sp. nov., isolated from deep-sea sediment of East Pacific Ocean.</title>
        <authorList>
            <person name="Yang J."/>
            <person name="Lai Q."/>
            <person name="Shao Z."/>
        </authorList>
    </citation>
    <scope>NUCLEOTIDE SEQUENCE [LARGE SCALE GENOMIC DNA]</scope>
    <source>
        <strain evidence="2 3">YPA3-1-1</strain>
    </source>
</reference>
<dbReference type="Proteomes" id="UP000448943">
    <property type="component" value="Unassembled WGS sequence"/>
</dbReference>
<keyword evidence="1" id="KW-1133">Transmembrane helix</keyword>
<sequence>MWKDLWERHPGKLIGPMIGVFFGIIYLFVGFWDTFIFSLIVFIGFYIGRKVDSKEKWEFFINIKLRLSKFLDRYR</sequence>
<evidence type="ECO:0000256" key="1">
    <source>
        <dbReference type="SAM" id="Phobius"/>
    </source>
</evidence>
<dbReference type="Pfam" id="PF10031">
    <property type="entry name" value="DUF2273"/>
    <property type="match status" value="1"/>
</dbReference>
<evidence type="ECO:0000313" key="2">
    <source>
        <dbReference type="EMBL" id="NBI27612.1"/>
    </source>
</evidence>
<gene>
    <name evidence="2" type="ORF">ERL59_01335</name>
</gene>
<protein>
    <submittedName>
        <fullName evidence="2">DUF2273 domain-containing protein</fullName>
    </submittedName>
</protein>